<feature type="transmembrane region" description="Helical" evidence="1">
    <location>
        <begin position="436"/>
        <end position="456"/>
    </location>
</feature>
<keyword evidence="1" id="KW-0812">Transmembrane</keyword>
<feature type="transmembrane region" description="Helical" evidence="1">
    <location>
        <begin position="683"/>
        <end position="704"/>
    </location>
</feature>
<dbReference type="Pfam" id="PF05729">
    <property type="entry name" value="NACHT"/>
    <property type="match status" value="1"/>
</dbReference>
<gene>
    <name evidence="3" type="ORF">KIH74_17540</name>
</gene>
<dbReference type="RefSeq" id="WP_214157053.1">
    <property type="nucleotide sequence ID" value="NZ_JAHBAY010000007.1"/>
</dbReference>
<evidence type="ECO:0000313" key="3">
    <source>
        <dbReference type="EMBL" id="MBT0770751.1"/>
    </source>
</evidence>
<feature type="transmembrane region" description="Helical" evidence="1">
    <location>
        <begin position="565"/>
        <end position="590"/>
    </location>
</feature>
<dbReference type="Proteomes" id="UP001197247">
    <property type="component" value="Unassembled WGS sequence"/>
</dbReference>
<name>A0ABS5TI36_9ACTN</name>
<keyword evidence="1" id="KW-1133">Transmembrane helix</keyword>
<feature type="transmembrane region" description="Helical" evidence="1">
    <location>
        <begin position="596"/>
        <end position="623"/>
    </location>
</feature>
<keyword evidence="1" id="KW-0472">Membrane</keyword>
<feature type="transmembrane region" description="Helical" evidence="1">
    <location>
        <begin position="402"/>
        <end position="424"/>
    </location>
</feature>
<organism evidence="3 4">
    <name type="scientific">Kineosporia corallincola</name>
    <dbReference type="NCBI Taxonomy" id="2835133"/>
    <lineage>
        <taxon>Bacteria</taxon>
        <taxon>Bacillati</taxon>
        <taxon>Actinomycetota</taxon>
        <taxon>Actinomycetes</taxon>
        <taxon>Kineosporiales</taxon>
        <taxon>Kineosporiaceae</taxon>
        <taxon>Kineosporia</taxon>
    </lineage>
</organism>
<dbReference type="EMBL" id="JAHBAY010000007">
    <property type="protein sequence ID" value="MBT0770751.1"/>
    <property type="molecule type" value="Genomic_DNA"/>
</dbReference>
<dbReference type="SUPFAM" id="SSF52540">
    <property type="entry name" value="P-loop containing nucleoside triphosphate hydrolases"/>
    <property type="match status" value="1"/>
</dbReference>
<comment type="caution">
    <text evidence="3">The sequence shown here is derived from an EMBL/GenBank/DDBJ whole genome shotgun (WGS) entry which is preliminary data.</text>
</comment>
<sequence>MAGGIALICAGLFGGMDAATALVGLFGAVLEVAALLVPRLHPPRTAQNVLDGIRADALAIWQVRAEQENLYPARGFTAIRLRARSAAAVGHASGSPHIVLTAEQFEQEWATFFREGLPRRAVIHGRRGAGKTTVATLAGLGLLKQGQLPVPILLDLGYWNPGSQEFTDWMADSIDISYPATRAIPRRRGMSRLDQLLSGGEVMLILDGLDEVRAEDPVTLLPELLASIPHRCRTVVTVRTNGSVPDERAALDRSVGQYVIDDLDREQVHTYVSAPLPRNSSGLVQNLGQWLRGEPDEAPRDLISTPEQLREAISAVDTGLIAPQELEQLRDPALRERLARREARSLIAKHEYLGRIDTEKYLTLLARKIEDDAPFLWWRLSSLVPAPVYTGAASLVAVPGYLLAHFMPVGLTRGLVLGLLAGIYSGVLRGVRLTGGALLSAVAVVAVGVGGTAMTLHPWQQALADTTEITSTAALLLGLRPWLVGKKRWKTAAAVAGIGAGTASATEMVCRAISFDDPYRDFTSILVSGSLGAAVATVAASLLLPSGQVLRPSSVQLKRGPRKGWIPGLYISGLVSAMAVGLAGGLGGALRFDPAYGVTLGLLFGVVVGVPVGIVGGVIRRLAAPLKNGSGSTRTATLSADRQTAAWIIASIAATATTATILLNRFAPDLASTINDYDQPRVFVLHPLIGLFFGALIGLVVAGFNSAWPSFAIGHLWLVATGQMPWRLEYFLTQLTSVGILRRQGFGHRFQHPTYRQALIWDEEHSS</sequence>
<proteinExistence type="predicted"/>
<keyword evidence="4" id="KW-1185">Reference proteome</keyword>
<protein>
    <submittedName>
        <fullName evidence="3">NACHT domain-containing protein</fullName>
    </submittedName>
</protein>
<feature type="transmembrane region" description="Helical" evidence="1">
    <location>
        <begin position="644"/>
        <end position="663"/>
    </location>
</feature>
<dbReference type="InterPro" id="IPR027417">
    <property type="entry name" value="P-loop_NTPase"/>
</dbReference>
<evidence type="ECO:0000256" key="1">
    <source>
        <dbReference type="SAM" id="Phobius"/>
    </source>
</evidence>
<evidence type="ECO:0000313" key="4">
    <source>
        <dbReference type="Proteomes" id="UP001197247"/>
    </source>
</evidence>
<dbReference type="InterPro" id="IPR007111">
    <property type="entry name" value="NACHT_NTPase"/>
</dbReference>
<evidence type="ECO:0000259" key="2">
    <source>
        <dbReference type="Pfam" id="PF05729"/>
    </source>
</evidence>
<reference evidence="3 4" key="1">
    <citation type="submission" date="2021-05" db="EMBL/GenBank/DDBJ databases">
        <title>Kineosporia and Streptomyces sp. nov. two new marine actinobacteria isolated from Coral.</title>
        <authorList>
            <person name="Buangrab K."/>
            <person name="Sutthacheep M."/>
            <person name="Yeemin T."/>
            <person name="Harunari E."/>
            <person name="Igarashi Y."/>
            <person name="Kanchanasin P."/>
            <person name="Tanasupawat S."/>
            <person name="Phongsopitanun W."/>
        </authorList>
    </citation>
    <scope>NUCLEOTIDE SEQUENCE [LARGE SCALE GENOMIC DNA]</scope>
    <source>
        <strain evidence="3 4">J2-2</strain>
    </source>
</reference>
<accession>A0ABS5TI36</accession>
<dbReference type="Gene3D" id="3.40.50.300">
    <property type="entry name" value="P-loop containing nucleotide triphosphate hydrolases"/>
    <property type="match status" value="1"/>
</dbReference>
<feature type="domain" description="NACHT" evidence="2">
    <location>
        <begin position="120"/>
        <end position="273"/>
    </location>
</feature>
<feature type="transmembrane region" description="Helical" evidence="1">
    <location>
        <begin position="525"/>
        <end position="544"/>
    </location>
</feature>